<evidence type="ECO:0008006" key="3">
    <source>
        <dbReference type="Google" id="ProtNLM"/>
    </source>
</evidence>
<evidence type="ECO:0000313" key="1">
    <source>
        <dbReference type="EMBL" id="OGC27873.1"/>
    </source>
</evidence>
<organism evidence="1 2">
    <name type="scientific">candidate division WOR-1 bacterium RIFOXYC12_FULL_54_18</name>
    <dbReference type="NCBI Taxonomy" id="1802584"/>
    <lineage>
        <taxon>Bacteria</taxon>
        <taxon>Bacillati</taxon>
        <taxon>Saganbacteria</taxon>
    </lineage>
</organism>
<dbReference type="InterPro" id="IPR029063">
    <property type="entry name" value="SAM-dependent_MTases_sf"/>
</dbReference>
<gene>
    <name evidence="1" type="ORF">A3K49_02560</name>
</gene>
<dbReference type="EMBL" id="MEUG01000001">
    <property type="protein sequence ID" value="OGC27873.1"/>
    <property type="molecule type" value="Genomic_DNA"/>
</dbReference>
<reference evidence="1 2" key="1">
    <citation type="journal article" date="2016" name="Nat. Commun.">
        <title>Thousands of microbial genomes shed light on interconnected biogeochemical processes in an aquifer system.</title>
        <authorList>
            <person name="Anantharaman K."/>
            <person name="Brown C.T."/>
            <person name="Hug L.A."/>
            <person name="Sharon I."/>
            <person name="Castelle C.J."/>
            <person name="Probst A.J."/>
            <person name="Thomas B.C."/>
            <person name="Singh A."/>
            <person name="Wilkins M.J."/>
            <person name="Karaoz U."/>
            <person name="Brodie E.L."/>
            <person name="Williams K.H."/>
            <person name="Hubbard S.S."/>
            <person name="Banfield J.F."/>
        </authorList>
    </citation>
    <scope>NUCLEOTIDE SEQUENCE [LARGE SCALE GENOMIC DNA]</scope>
</reference>
<proteinExistence type="predicted"/>
<evidence type="ECO:0000313" key="2">
    <source>
        <dbReference type="Proteomes" id="UP000178602"/>
    </source>
</evidence>
<dbReference type="Pfam" id="PF13489">
    <property type="entry name" value="Methyltransf_23"/>
    <property type="match status" value="1"/>
</dbReference>
<name>A0A1F4T706_UNCSA</name>
<accession>A0A1F4T706</accession>
<comment type="caution">
    <text evidence="1">The sequence shown here is derived from an EMBL/GenBank/DDBJ whole genome shotgun (WGS) entry which is preliminary data.</text>
</comment>
<dbReference type="CDD" id="cd02440">
    <property type="entry name" value="AdoMet_MTases"/>
    <property type="match status" value="1"/>
</dbReference>
<dbReference type="Gene3D" id="3.40.50.150">
    <property type="entry name" value="Vaccinia Virus protein VP39"/>
    <property type="match status" value="1"/>
</dbReference>
<dbReference type="AlphaFoldDB" id="A0A1F4T706"/>
<dbReference type="PANTHER" id="PTHR43861">
    <property type="entry name" value="TRANS-ACONITATE 2-METHYLTRANSFERASE-RELATED"/>
    <property type="match status" value="1"/>
</dbReference>
<protein>
    <recommendedName>
        <fullName evidence="3">Methyltransferase</fullName>
    </recommendedName>
</protein>
<dbReference type="Proteomes" id="UP000178602">
    <property type="component" value="Unassembled WGS sequence"/>
</dbReference>
<sequence>MPNKQLSRCNLCGGGKFKLVKSFLRDDQAKFKVYDCQQCGHVQLLPKPTAEDDKEFYDQNQQDKNRGKEIDYEKLAANQRFDTDRHVALIRKLFPRKVSVLDIGAGYGFFVAALHDAGFKRVKGIEISRERRTIAQAHTPAQILEHDVAAGAEIIGRYDVATLFHVLEHTTDPIAFLKQIKTLLKPKGTFICEVPNVSDQLLANSREYHDFYWIRAHLNYFSGQTLKRAFTAAGFKKIKLVYAQRYGLLNLSNWLLYGKPQIERPVFEINRDYAAVDDYYRELLERKGRSDALLAIAQA</sequence>
<dbReference type="PANTHER" id="PTHR43861:SF6">
    <property type="entry name" value="METHYLTRANSFERASE TYPE 11"/>
    <property type="match status" value="1"/>
</dbReference>
<dbReference type="SUPFAM" id="SSF53335">
    <property type="entry name" value="S-adenosyl-L-methionine-dependent methyltransferases"/>
    <property type="match status" value="1"/>
</dbReference>